<gene>
    <name evidence="2" type="ORF">CASFOL_001155</name>
</gene>
<comment type="caution">
    <text evidence="2">The sequence shown here is derived from an EMBL/GenBank/DDBJ whole genome shotgun (WGS) entry which is preliminary data.</text>
</comment>
<proteinExistence type="predicted"/>
<evidence type="ECO:0000313" key="2">
    <source>
        <dbReference type="EMBL" id="KAL3655369.1"/>
    </source>
</evidence>
<dbReference type="EMBL" id="JAVIJP010000002">
    <property type="protein sequence ID" value="KAL3655369.1"/>
    <property type="molecule type" value="Genomic_DNA"/>
</dbReference>
<protein>
    <submittedName>
        <fullName evidence="2">Uncharacterized protein</fullName>
    </submittedName>
</protein>
<evidence type="ECO:0000256" key="1">
    <source>
        <dbReference type="SAM" id="MobiDB-lite"/>
    </source>
</evidence>
<feature type="compositionally biased region" description="Polar residues" evidence="1">
    <location>
        <begin position="80"/>
        <end position="100"/>
    </location>
</feature>
<feature type="region of interest" description="Disordered" evidence="1">
    <location>
        <begin position="80"/>
        <end position="105"/>
    </location>
</feature>
<sequence>MFIEQNGVAHLLAATSHNTEDSIIHGYQNFASGVFDFPVSREILVHLCVLLNVNNPVWNCYGWDSIRWLINETGNSMSCKENPAANNSPTGNSTTQNMNAGENVEGGVDTSIDQLYENVCDMQSSDRSPLRPSFGSDGDESRIDSELRHLVGSEMKEVVIIELDEDVRKTD</sequence>
<dbReference type="AlphaFoldDB" id="A0ABD3EQM0"/>
<evidence type="ECO:0000313" key="3">
    <source>
        <dbReference type="Proteomes" id="UP001632038"/>
    </source>
</evidence>
<dbReference type="Proteomes" id="UP001632038">
    <property type="component" value="Unassembled WGS sequence"/>
</dbReference>
<feature type="region of interest" description="Disordered" evidence="1">
    <location>
        <begin position="123"/>
        <end position="142"/>
    </location>
</feature>
<accession>A0ABD3EQM0</accession>
<organism evidence="2 3">
    <name type="scientific">Castilleja foliolosa</name>
    <dbReference type="NCBI Taxonomy" id="1961234"/>
    <lineage>
        <taxon>Eukaryota</taxon>
        <taxon>Viridiplantae</taxon>
        <taxon>Streptophyta</taxon>
        <taxon>Embryophyta</taxon>
        <taxon>Tracheophyta</taxon>
        <taxon>Spermatophyta</taxon>
        <taxon>Magnoliopsida</taxon>
        <taxon>eudicotyledons</taxon>
        <taxon>Gunneridae</taxon>
        <taxon>Pentapetalae</taxon>
        <taxon>asterids</taxon>
        <taxon>lamiids</taxon>
        <taxon>Lamiales</taxon>
        <taxon>Orobanchaceae</taxon>
        <taxon>Pedicularideae</taxon>
        <taxon>Castillejinae</taxon>
        <taxon>Castilleja</taxon>
    </lineage>
</organism>
<reference evidence="3" key="1">
    <citation type="journal article" date="2024" name="IScience">
        <title>Strigolactones Initiate the Formation of Haustorium-like Structures in Castilleja.</title>
        <authorList>
            <person name="Buerger M."/>
            <person name="Peterson D."/>
            <person name="Chory J."/>
        </authorList>
    </citation>
    <scope>NUCLEOTIDE SEQUENCE [LARGE SCALE GENOMIC DNA]</scope>
</reference>
<name>A0ABD3EQM0_9LAMI</name>
<keyword evidence="3" id="KW-1185">Reference proteome</keyword>